<dbReference type="RefSeq" id="WP_341402755.1">
    <property type="nucleotide sequence ID" value="NZ_JBBUKT010000001.1"/>
</dbReference>
<accession>A0ABU9AQF0</accession>
<dbReference type="Proteomes" id="UP001371305">
    <property type="component" value="Unassembled WGS sequence"/>
</dbReference>
<sequence length="181" mass="19820">MKQRRGEVPRGGGDGLPGAPSSGRLAGMGMRLSGEGSVERGTGGLGSNRFNFQGVPPFVTANRFLLFCSGFFLGLSSCSDDKLKAGTYEFENSKHKCELVLLGNKTFQQTVWIKKTGTPIKLAGNWEQDGRDVTFSPFYYSIDIDTGKEIDNPIRYEGSSGDGRGNVIIFDESAHYWFNLK</sequence>
<protein>
    <recommendedName>
        <fullName evidence="4">Lipoprotein</fullName>
    </recommendedName>
</protein>
<comment type="caution">
    <text evidence="2">The sequence shown here is derived from an EMBL/GenBank/DDBJ whole genome shotgun (WGS) entry which is preliminary data.</text>
</comment>
<gene>
    <name evidence="2" type="ORF">WKV53_02450</name>
</gene>
<name>A0ABU9AQF0_9BACT</name>
<feature type="region of interest" description="Disordered" evidence="1">
    <location>
        <begin position="1"/>
        <end position="38"/>
    </location>
</feature>
<evidence type="ECO:0000313" key="2">
    <source>
        <dbReference type="EMBL" id="MEK7949337.1"/>
    </source>
</evidence>
<evidence type="ECO:0008006" key="4">
    <source>
        <dbReference type="Google" id="ProtNLM"/>
    </source>
</evidence>
<evidence type="ECO:0000313" key="3">
    <source>
        <dbReference type="Proteomes" id="UP001371305"/>
    </source>
</evidence>
<organism evidence="2 3">
    <name type="scientific">Luteolibacter soli</name>
    <dbReference type="NCBI Taxonomy" id="3135280"/>
    <lineage>
        <taxon>Bacteria</taxon>
        <taxon>Pseudomonadati</taxon>
        <taxon>Verrucomicrobiota</taxon>
        <taxon>Verrucomicrobiia</taxon>
        <taxon>Verrucomicrobiales</taxon>
        <taxon>Verrucomicrobiaceae</taxon>
        <taxon>Luteolibacter</taxon>
    </lineage>
</organism>
<evidence type="ECO:0000256" key="1">
    <source>
        <dbReference type="SAM" id="MobiDB-lite"/>
    </source>
</evidence>
<dbReference type="EMBL" id="JBBUKT010000001">
    <property type="protein sequence ID" value="MEK7949337.1"/>
    <property type="molecule type" value="Genomic_DNA"/>
</dbReference>
<proteinExistence type="predicted"/>
<keyword evidence="3" id="KW-1185">Reference proteome</keyword>
<reference evidence="2 3" key="1">
    <citation type="submission" date="2024-04" db="EMBL/GenBank/DDBJ databases">
        <title>Luteolibacter sp. isolated from soil.</title>
        <authorList>
            <person name="An J."/>
        </authorList>
    </citation>
    <scope>NUCLEOTIDE SEQUENCE [LARGE SCALE GENOMIC DNA]</scope>
    <source>
        <strain evidence="2 3">Y139</strain>
    </source>
</reference>